<dbReference type="EMBL" id="CAWYQH010000068">
    <property type="protein sequence ID" value="CAK8680297.1"/>
    <property type="molecule type" value="Genomic_DNA"/>
</dbReference>
<evidence type="ECO:0000313" key="2">
    <source>
        <dbReference type="EMBL" id="CAK8680297.1"/>
    </source>
</evidence>
<protein>
    <recommendedName>
        <fullName evidence="4">Poly(ADP-ribose) glycohydrolase</fullName>
    </recommendedName>
</protein>
<feature type="region of interest" description="Disordered" evidence="1">
    <location>
        <begin position="15"/>
        <end position="34"/>
    </location>
</feature>
<gene>
    <name evidence="2" type="ORF">CVLEPA_LOCUS10565</name>
</gene>
<reference evidence="2 3" key="1">
    <citation type="submission" date="2024-02" db="EMBL/GenBank/DDBJ databases">
        <authorList>
            <person name="Daric V."/>
            <person name="Darras S."/>
        </authorList>
    </citation>
    <scope>NUCLEOTIDE SEQUENCE [LARGE SCALE GENOMIC DNA]</scope>
</reference>
<comment type="caution">
    <text evidence="2">The sequence shown here is derived from an EMBL/GenBank/DDBJ whole genome shotgun (WGS) entry which is preliminary data.</text>
</comment>
<keyword evidence="3" id="KW-1185">Reference proteome</keyword>
<evidence type="ECO:0000256" key="1">
    <source>
        <dbReference type="SAM" id="MobiDB-lite"/>
    </source>
</evidence>
<dbReference type="Proteomes" id="UP001642483">
    <property type="component" value="Unassembled WGS sequence"/>
</dbReference>
<accession>A0ABP0FPE7</accession>
<evidence type="ECO:0000313" key="3">
    <source>
        <dbReference type="Proteomes" id="UP001642483"/>
    </source>
</evidence>
<proteinExistence type="predicted"/>
<name>A0ABP0FPE7_CLALP</name>
<sequence>MALCTIVPRLSNLTKHEETEKHRKNTPSSFSNSLRYPLVTEAQRQGDSEFSLRKEELEAFLACVFFEEF</sequence>
<evidence type="ECO:0008006" key="4">
    <source>
        <dbReference type="Google" id="ProtNLM"/>
    </source>
</evidence>
<organism evidence="2 3">
    <name type="scientific">Clavelina lepadiformis</name>
    <name type="common">Light-bulb sea squirt</name>
    <name type="synonym">Ascidia lepadiformis</name>
    <dbReference type="NCBI Taxonomy" id="159417"/>
    <lineage>
        <taxon>Eukaryota</taxon>
        <taxon>Metazoa</taxon>
        <taxon>Chordata</taxon>
        <taxon>Tunicata</taxon>
        <taxon>Ascidiacea</taxon>
        <taxon>Aplousobranchia</taxon>
        <taxon>Clavelinidae</taxon>
        <taxon>Clavelina</taxon>
    </lineage>
</organism>